<dbReference type="EMBL" id="UYJE01007590">
    <property type="protein sequence ID" value="VDI56197.1"/>
    <property type="molecule type" value="Genomic_DNA"/>
</dbReference>
<evidence type="ECO:0000313" key="2">
    <source>
        <dbReference type="Proteomes" id="UP000596742"/>
    </source>
</evidence>
<name>A0A8B6FXI8_MYTGA</name>
<accession>A0A8B6FXI8</accession>
<reference evidence="1" key="1">
    <citation type="submission" date="2018-11" db="EMBL/GenBank/DDBJ databases">
        <authorList>
            <person name="Alioto T."/>
            <person name="Alioto T."/>
        </authorList>
    </citation>
    <scope>NUCLEOTIDE SEQUENCE</scope>
</reference>
<protein>
    <submittedName>
        <fullName evidence="1">Uncharacterized protein</fullName>
    </submittedName>
</protein>
<dbReference type="Proteomes" id="UP000596742">
    <property type="component" value="Unassembled WGS sequence"/>
</dbReference>
<comment type="caution">
    <text evidence="1">The sequence shown here is derived from an EMBL/GenBank/DDBJ whole genome shotgun (WGS) entry which is preliminary data.</text>
</comment>
<dbReference type="SUPFAM" id="SSF53474">
    <property type="entry name" value="alpha/beta-Hydrolases"/>
    <property type="match status" value="1"/>
</dbReference>
<dbReference type="InterPro" id="IPR029058">
    <property type="entry name" value="AB_hydrolase_fold"/>
</dbReference>
<organism evidence="1 2">
    <name type="scientific">Mytilus galloprovincialis</name>
    <name type="common">Mediterranean mussel</name>
    <dbReference type="NCBI Taxonomy" id="29158"/>
    <lineage>
        <taxon>Eukaryota</taxon>
        <taxon>Metazoa</taxon>
        <taxon>Spiralia</taxon>
        <taxon>Lophotrochozoa</taxon>
        <taxon>Mollusca</taxon>
        <taxon>Bivalvia</taxon>
        <taxon>Autobranchia</taxon>
        <taxon>Pteriomorphia</taxon>
        <taxon>Mytilida</taxon>
        <taxon>Mytiloidea</taxon>
        <taxon>Mytilidae</taxon>
        <taxon>Mytilinae</taxon>
        <taxon>Mytilus</taxon>
    </lineage>
</organism>
<evidence type="ECO:0000313" key="1">
    <source>
        <dbReference type="EMBL" id="VDI56197.1"/>
    </source>
</evidence>
<dbReference type="OrthoDB" id="329835at2759"/>
<gene>
    <name evidence="1" type="ORF">MGAL_10B010576</name>
</gene>
<proteinExistence type="predicted"/>
<sequence>MTATKTKWLSAKEKLFSKMKGAKQDVGKSSMADAAQEVLSWKRREQAADFIKSVNMVNKYKNKRGKFQGDIHLLRIKSDPVMCEHLPVDYGLQSWCTGKVHITFYNGSHETFLNRDSGKEVAEEITKILSLVK</sequence>
<dbReference type="Gene3D" id="3.40.50.1820">
    <property type="entry name" value="alpha/beta hydrolase"/>
    <property type="match status" value="1"/>
</dbReference>
<dbReference type="AlphaFoldDB" id="A0A8B6FXI8"/>
<keyword evidence="2" id="KW-1185">Reference proteome</keyword>